<dbReference type="FunFam" id="3.30.1340.30:FF:000001">
    <property type="entry name" value="Molecular chaperone OsmY"/>
    <property type="match status" value="1"/>
</dbReference>
<evidence type="ECO:0000256" key="5">
    <source>
        <dbReference type="ARBA" id="ARBA00070588"/>
    </source>
</evidence>
<evidence type="ECO:0000313" key="8">
    <source>
        <dbReference type="EMBL" id="GHH57103.1"/>
    </source>
</evidence>
<dbReference type="InterPro" id="IPR051686">
    <property type="entry name" value="Lipoprotein_DolP"/>
</dbReference>
<gene>
    <name evidence="8" type="ORF">GCM10009090_27760</name>
</gene>
<proteinExistence type="predicted"/>
<evidence type="ECO:0000259" key="7">
    <source>
        <dbReference type="PROSITE" id="PS50914"/>
    </source>
</evidence>
<dbReference type="Gene3D" id="3.30.1340.30">
    <property type="match status" value="1"/>
</dbReference>
<dbReference type="InterPro" id="IPR014004">
    <property type="entry name" value="Transpt-assoc_nodulatn_dom_bac"/>
</dbReference>
<evidence type="ECO:0000256" key="1">
    <source>
        <dbReference type="ARBA" id="ARBA00004418"/>
    </source>
</evidence>
<evidence type="ECO:0000256" key="3">
    <source>
        <dbReference type="ARBA" id="ARBA00022737"/>
    </source>
</evidence>
<dbReference type="GO" id="GO:0042597">
    <property type="term" value="C:periplasmic space"/>
    <property type="evidence" value="ECO:0007669"/>
    <property type="project" value="UniProtKB-SubCell"/>
</dbReference>
<feature type="signal peptide" evidence="6">
    <location>
        <begin position="1"/>
        <end position="29"/>
    </location>
</feature>
<evidence type="ECO:0000256" key="2">
    <source>
        <dbReference type="ARBA" id="ARBA00022729"/>
    </source>
</evidence>
<dbReference type="PROSITE" id="PS50914">
    <property type="entry name" value="BON"/>
    <property type="match status" value="1"/>
</dbReference>
<reference evidence="8" key="1">
    <citation type="journal article" date="2014" name="Int. J. Syst. Evol. Microbiol.">
        <title>Complete genome sequence of Corynebacterium casei LMG S-19264T (=DSM 44701T), isolated from a smear-ripened cheese.</title>
        <authorList>
            <consortium name="US DOE Joint Genome Institute (JGI-PGF)"/>
            <person name="Walter F."/>
            <person name="Albersmeier A."/>
            <person name="Kalinowski J."/>
            <person name="Ruckert C."/>
        </authorList>
    </citation>
    <scope>NUCLEOTIDE SEQUENCE</scope>
    <source>
        <strain evidence="8">JCM 13306</strain>
    </source>
</reference>
<dbReference type="EMBL" id="BNBA01000024">
    <property type="protein sequence ID" value="GHH57103.1"/>
    <property type="molecule type" value="Genomic_DNA"/>
</dbReference>
<sequence length="116" mass="12045">MSKRNPMISPVLAASLSLGLLAVAGQAWAVDPPPQGSKMESDEPVTDTWITTKVKSDLLATRNVSGTDIKVETRNGVVSLSGTVKSQAERDKAVATARAIKGVKSIDASGLEVGGR</sequence>
<accession>A0A919F9F6</accession>
<keyword evidence="3" id="KW-0677">Repeat</keyword>
<dbReference type="Pfam" id="PF04972">
    <property type="entry name" value="BON"/>
    <property type="match status" value="1"/>
</dbReference>
<dbReference type="PANTHER" id="PTHR34606:SF15">
    <property type="entry name" value="BON DOMAIN-CONTAINING PROTEIN"/>
    <property type="match status" value="1"/>
</dbReference>
<evidence type="ECO:0000313" key="9">
    <source>
        <dbReference type="Proteomes" id="UP000623958"/>
    </source>
</evidence>
<name>A0A919F9F6_9XANT</name>
<comment type="subcellular location">
    <subcellularLocation>
        <location evidence="1">Periplasm</location>
    </subcellularLocation>
</comment>
<protein>
    <recommendedName>
        <fullName evidence="5">Osmotically-inducible protein Y</fullName>
    </recommendedName>
</protein>
<dbReference type="SMART" id="SM00749">
    <property type="entry name" value="BON"/>
    <property type="match status" value="1"/>
</dbReference>
<feature type="domain" description="BON" evidence="7">
    <location>
        <begin position="46"/>
        <end position="115"/>
    </location>
</feature>
<keyword evidence="4" id="KW-0574">Periplasm</keyword>
<dbReference type="Proteomes" id="UP000623958">
    <property type="component" value="Unassembled WGS sequence"/>
</dbReference>
<comment type="caution">
    <text evidence="8">The sequence shown here is derived from an EMBL/GenBank/DDBJ whole genome shotgun (WGS) entry which is preliminary data.</text>
</comment>
<reference evidence="8" key="2">
    <citation type="submission" date="2020-09" db="EMBL/GenBank/DDBJ databases">
        <authorList>
            <person name="Sun Q."/>
            <person name="Ohkuma M."/>
        </authorList>
    </citation>
    <scope>NUCLEOTIDE SEQUENCE</scope>
    <source>
        <strain evidence="8">JCM 13306</strain>
    </source>
</reference>
<keyword evidence="2 6" id="KW-0732">Signal</keyword>
<evidence type="ECO:0000256" key="6">
    <source>
        <dbReference type="SAM" id="SignalP"/>
    </source>
</evidence>
<dbReference type="RefSeq" id="WP_434029642.1">
    <property type="nucleotide sequence ID" value="NZ_BNBA01000024.1"/>
</dbReference>
<feature type="chain" id="PRO_5036677572" description="Osmotically-inducible protein Y" evidence="6">
    <location>
        <begin position="30"/>
        <end position="116"/>
    </location>
</feature>
<dbReference type="PANTHER" id="PTHR34606">
    <property type="entry name" value="BON DOMAIN-CONTAINING PROTEIN"/>
    <property type="match status" value="1"/>
</dbReference>
<organism evidence="8 9">
    <name type="scientific">Xanthomonas boreopolis</name>
    <dbReference type="NCBI Taxonomy" id="86183"/>
    <lineage>
        <taxon>Bacteria</taxon>
        <taxon>Pseudomonadati</taxon>
        <taxon>Pseudomonadota</taxon>
        <taxon>Gammaproteobacteria</taxon>
        <taxon>Lysobacterales</taxon>
        <taxon>Lysobacteraceae</taxon>
        <taxon>Xanthomonas</taxon>
    </lineage>
</organism>
<dbReference type="AlphaFoldDB" id="A0A919F9F6"/>
<dbReference type="InterPro" id="IPR007055">
    <property type="entry name" value="BON_dom"/>
</dbReference>
<evidence type="ECO:0000256" key="4">
    <source>
        <dbReference type="ARBA" id="ARBA00022764"/>
    </source>
</evidence>
<keyword evidence="9" id="KW-1185">Reference proteome</keyword>